<keyword evidence="3" id="KW-1185">Reference proteome</keyword>
<organism evidence="2 3">
    <name type="scientific">Aureimonas flava</name>
    <dbReference type="NCBI Taxonomy" id="2320271"/>
    <lineage>
        <taxon>Bacteria</taxon>
        <taxon>Pseudomonadati</taxon>
        <taxon>Pseudomonadota</taxon>
        <taxon>Alphaproteobacteria</taxon>
        <taxon>Hyphomicrobiales</taxon>
        <taxon>Aurantimonadaceae</taxon>
        <taxon>Aureimonas</taxon>
    </lineage>
</organism>
<dbReference type="AlphaFoldDB" id="A0A3A1WFX9"/>
<keyword evidence="1" id="KW-0732">Signal</keyword>
<dbReference type="OrthoDB" id="7596482at2"/>
<dbReference type="EMBL" id="QYRN01000012">
    <property type="protein sequence ID" value="RIX97992.1"/>
    <property type="molecule type" value="Genomic_DNA"/>
</dbReference>
<feature type="signal peptide" evidence="1">
    <location>
        <begin position="1"/>
        <end position="23"/>
    </location>
</feature>
<gene>
    <name evidence="2" type="ORF">D3218_18085</name>
</gene>
<sequence>MRLPAAAMSLAVASAAVPGAASASSPDAWAEFEARVVQACRAASGLREPRASAIVGFDDRAGMVAVLVSDRGRGGAAPRLCLYDKRTRQAHVDEAPGWRAPPSPR</sequence>
<reference evidence="3" key="1">
    <citation type="submission" date="2018-09" db="EMBL/GenBank/DDBJ databases">
        <authorList>
            <person name="Tuo L."/>
        </authorList>
    </citation>
    <scope>NUCLEOTIDE SEQUENCE [LARGE SCALE GENOMIC DNA]</scope>
    <source>
        <strain evidence="3">M2BS4Y-1</strain>
    </source>
</reference>
<comment type="caution">
    <text evidence="2">The sequence shown here is derived from an EMBL/GenBank/DDBJ whole genome shotgun (WGS) entry which is preliminary data.</text>
</comment>
<dbReference type="RefSeq" id="WP_119541483.1">
    <property type="nucleotide sequence ID" value="NZ_QYRN01000012.1"/>
</dbReference>
<feature type="chain" id="PRO_5017294266" evidence="1">
    <location>
        <begin position="24"/>
        <end position="105"/>
    </location>
</feature>
<accession>A0A3A1WFX9</accession>
<dbReference type="Proteomes" id="UP000265750">
    <property type="component" value="Unassembled WGS sequence"/>
</dbReference>
<evidence type="ECO:0000313" key="2">
    <source>
        <dbReference type="EMBL" id="RIX97992.1"/>
    </source>
</evidence>
<proteinExistence type="predicted"/>
<protein>
    <submittedName>
        <fullName evidence="2">Uncharacterized protein</fullName>
    </submittedName>
</protein>
<evidence type="ECO:0000256" key="1">
    <source>
        <dbReference type="SAM" id="SignalP"/>
    </source>
</evidence>
<evidence type="ECO:0000313" key="3">
    <source>
        <dbReference type="Proteomes" id="UP000265750"/>
    </source>
</evidence>
<name>A0A3A1WFX9_9HYPH</name>